<keyword evidence="10" id="KW-0443">Lipid metabolism</keyword>
<evidence type="ECO:0000256" key="6">
    <source>
        <dbReference type="ARBA" id="ARBA00022692"/>
    </source>
</evidence>
<dbReference type="UniPathway" id="UPA00282"/>
<dbReference type="GO" id="GO:0004144">
    <property type="term" value="F:diacylglycerol O-acyltransferase activity"/>
    <property type="evidence" value="ECO:0007669"/>
    <property type="project" value="TreeGrafter"/>
</dbReference>
<evidence type="ECO:0000256" key="4">
    <source>
        <dbReference type="ARBA" id="ARBA00022516"/>
    </source>
</evidence>
<keyword evidence="4" id="KW-0444">Lipid biosynthesis</keyword>
<keyword evidence="5 13" id="KW-0808">Transferase</keyword>
<gene>
    <name evidence="15" type="primary">LOC115478347</name>
</gene>
<accession>A0A6P7YWL1</accession>
<reference evidence="15" key="1">
    <citation type="submission" date="2025-08" db="UniProtKB">
        <authorList>
            <consortium name="RefSeq"/>
        </authorList>
    </citation>
    <scope>IDENTIFICATION</scope>
</reference>
<organism evidence="14 15">
    <name type="scientific">Microcaecilia unicolor</name>
    <dbReference type="NCBI Taxonomy" id="1415580"/>
    <lineage>
        <taxon>Eukaryota</taxon>
        <taxon>Metazoa</taxon>
        <taxon>Chordata</taxon>
        <taxon>Craniata</taxon>
        <taxon>Vertebrata</taxon>
        <taxon>Euteleostomi</taxon>
        <taxon>Amphibia</taxon>
        <taxon>Gymnophiona</taxon>
        <taxon>Siphonopidae</taxon>
        <taxon>Microcaecilia</taxon>
    </lineage>
</organism>
<comment type="similarity">
    <text evidence="3 13">Belongs to the diacylglycerol acyltransferase family.</text>
</comment>
<evidence type="ECO:0000256" key="8">
    <source>
        <dbReference type="ARBA" id="ARBA00022824"/>
    </source>
</evidence>
<dbReference type="RefSeq" id="XP_030071512.1">
    <property type="nucleotide sequence ID" value="XM_030215652.1"/>
</dbReference>
<evidence type="ECO:0000256" key="12">
    <source>
        <dbReference type="ARBA" id="ARBA00023315"/>
    </source>
</evidence>
<protein>
    <recommendedName>
        <fullName evidence="13">Acyltransferase</fullName>
        <ecNumber evidence="13">2.3.1.-</ecNumber>
    </recommendedName>
</protein>
<evidence type="ECO:0000313" key="15">
    <source>
        <dbReference type="RefSeq" id="XP_030071512.1"/>
    </source>
</evidence>
<keyword evidence="9 13" id="KW-1133">Transmembrane helix</keyword>
<keyword evidence="12" id="KW-0012">Acyltransferase</keyword>
<keyword evidence="11 13" id="KW-0472">Membrane</keyword>
<dbReference type="GeneID" id="115478347"/>
<evidence type="ECO:0000256" key="3">
    <source>
        <dbReference type="ARBA" id="ARBA00005420"/>
    </source>
</evidence>
<dbReference type="AlphaFoldDB" id="A0A6P7YWL1"/>
<dbReference type="KEGG" id="muo:115478347"/>
<keyword evidence="14" id="KW-1185">Reference proteome</keyword>
<evidence type="ECO:0000256" key="2">
    <source>
        <dbReference type="ARBA" id="ARBA00004771"/>
    </source>
</evidence>
<comment type="caution">
    <text evidence="13">Lacks conserved residue(s) required for the propagation of feature annotation.</text>
</comment>
<keyword evidence="8 13" id="KW-0256">Endoplasmic reticulum</keyword>
<evidence type="ECO:0000256" key="11">
    <source>
        <dbReference type="ARBA" id="ARBA00023136"/>
    </source>
</evidence>
<dbReference type="InParanoid" id="A0A6P7YWL1"/>
<dbReference type="CDD" id="cd07987">
    <property type="entry name" value="LPLAT_MGAT-like"/>
    <property type="match status" value="1"/>
</dbReference>
<dbReference type="GO" id="GO:0006071">
    <property type="term" value="P:glycerol metabolic process"/>
    <property type="evidence" value="ECO:0007669"/>
    <property type="project" value="UniProtKB-KW"/>
</dbReference>
<evidence type="ECO:0000256" key="7">
    <source>
        <dbReference type="ARBA" id="ARBA00022798"/>
    </source>
</evidence>
<dbReference type="OrthoDB" id="264532at2759"/>
<dbReference type="InterPro" id="IPR007130">
    <property type="entry name" value="DAGAT"/>
</dbReference>
<evidence type="ECO:0000256" key="13">
    <source>
        <dbReference type="RuleBase" id="RU367023"/>
    </source>
</evidence>
<feature type="transmembrane region" description="Helical" evidence="13">
    <location>
        <begin position="97"/>
        <end position="112"/>
    </location>
</feature>
<evidence type="ECO:0000256" key="5">
    <source>
        <dbReference type="ARBA" id="ARBA00022679"/>
    </source>
</evidence>
<dbReference type="Pfam" id="PF03982">
    <property type="entry name" value="DAGAT"/>
    <property type="match status" value="1"/>
</dbReference>
<name>A0A6P7YWL1_9AMPH</name>
<comment type="subcellular location">
    <subcellularLocation>
        <location evidence="1 13">Endoplasmic reticulum membrane</location>
        <topology evidence="1 13">Multi-pass membrane protein</topology>
    </subcellularLocation>
</comment>
<keyword evidence="6 13" id="KW-0812">Transmembrane</keyword>
<dbReference type="PANTHER" id="PTHR12317:SF80">
    <property type="entry name" value="ACYLTRANSFERASE"/>
    <property type="match status" value="1"/>
</dbReference>
<dbReference type="GO" id="GO:0005789">
    <property type="term" value="C:endoplasmic reticulum membrane"/>
    <property type="evidence" value="ECO:0007669"/>
    <property type="project" value="UniProtKB-SubCell"/>
</dbReference>
<sequence length="417" mass="47301">MGEGRFNHPGINALEEVSDIHIMHNSNSVTSLPSSLLIQSLQLHKQQRKHLSTHRLLLLRARSHGIMFLQQHSFASFGWEGQGTKVEEKRTRRSQQLQLLSVLQWILTFLLLGPSCLFLVTCLLFTSLWPLLILYCIWWIIDWKTPEKGGRKSQWMSQWAVWKHFKAYFPVKLLKTTDLHSSENYILGYHPHGIMSIGAFCNFGTDTTGFSKAFPGVKPYLTTLNGNFRVPLYRDYLLAAGMCSVNKASINYLLSRNGTGNAVVIVVGGAAEALNCNSKQHILTLKNRKGFIKMALTHGTALVPVFSFGENEIFNQCQFADGSWKRNLQKVFQEWIGFAPCVFIGRGIFSSTSTGFLPFQKPINTVVGKPIHVPKTVKPSDQQIEKYHRIYIRSLMELFDTHKVKFGLPETDTLTII</sequence>
<dbReference type="PANTHER" id="PTHR12317">
    <property type="entry name" value="DIACYLGLYCEROL O-ACYLTRANSFERASE"/>
    <property type="match status" value="1"/>
</dbReference>
<proteinExistence type="inferred from homology"/>
<dbReference type="GO" id="GO:0019432">
    <property type="term" value="P:triglyceride biosynthetic process"/>
    <property type="evidence" value="ECO:0007669"/>
    <property type="project" value="UniProtKB-UniPathway"/>
</dbReference>
<evidence type="ECO:0000256" key="9">
    <source>
        <dbReference type="ARBA" id="ARBA00022989"/>
    </source>
</evidence>
<dbReference type="EC" id="2.3.1.-" evidence="13"/>
<keyword evidence="7" id="KW-0319">Glycerol metabolism</keyword>
<evidence type="ECO:0000313" key="14">
    <source>
        <dbReference type="Proteomes" id="UP000515156"/>
    </source>
</evidence>
<comment type="pathway">
    <text evidence="2">Glycerolipid metabolism; triacylglycerol biosynthesis.</text>
</comment>
<dbReference type="GO" id="GO:0046339">
    <property type="term" value="P:diacylglycerol metabolic process"/>
    <property type="evidence" value="ECO:0007669"/>
    <property type="project" value="TreeGrafter"/>
</dbReference>
<evidence type="ECO:0000256" key="10">
    <source>
        <dbReference type="ARBA" id="ARBA00023098"/>
    </source>
</evidence>
<dbReference type="Proteomes" id="UP000515156">
    <property type="component" value="Chromosome 10"/>
</dbReference>
<evidence type="ECO:0000256" key="1">
    <source>
        <dbReference type="ARBA" id="ARBA00004477"/>
    </source>
</evidence>